<reference evidence="2" key="1">
    <citation type="journal article" date="2014" name="Int. J. Syst. Evol. Microbiol.">
        <title>Complete genome sequence of Corynebacterium casei LMG S-19264T (=DSM 44701T), isolated from a smear-ripened cheese.</title>
        <authorList>
            <consortium name="US DOE Joint Genome Institute (JGI-PGF)"/>
            <person name="Walter F."/>
            <person name="Albersmeier A."/>
            <person name="Kalinowski J."/>
            <person name="Ruckert C."/>
        </authorList>
    </citation>
    <scope>NUCLEOTIDE SEQUENCE</scope>
    <source>
        <strain evidence="2">JCM 3346</strain>
    </source>
</reference>
<proteinExistence type="predicted"/>
<comment type="caution">
    <text evidence="2">The sequence shown here is derived from an EMBL/GenBank/DDBJ whole genome shotgun (WGS) entry which is preliminary data.</text>
</comment>
<dbReference type="Pfam" id="PF07969">
    <property type="entry name" value="Amidohydro_3"/>
    <property type="match status" value="1"/>
</dbReference>
<dbReference type="Gene3D" id="3.20.20.140">
    <property type="entry name" value="Metal-dependent hydrolases"/>
    <property type="match status" value="1"/>
</dbReference>
<organism evidence="2 3">
    <name type="scientific">Agromyces mediolanus</name>
    <name type="common">Corynebacterium mediolanum</name>
    <dbReference type="NCBI Taxonomy" id="41986"/>
    <lineage>
        <taxon>Bacteria</taxon>
        <taxon>Bacillati</taxon>
        <taxon>Actinomycetota</taxon>
        <taxon>Actinomycetes</taxon>
        <taxon>Micrococcales</taxon>
        <taxon>Microbacteriaceae</taxon>
        <taxon>Agromyces</taxon>
    </lineage>
</organism>
<dbReference type="Proteomes" id="UP000610303">
    <property type="component" value="Unassembled WGS sequence"/>
</dbReference>
<protein>
    <submittedName>
        <fullName evidence="2">Amidohydrolase</fullName>
    </submittedName>
</protein>
<gene>
    <name evidence="2" type="ORF">GCM10010196_02120</name>
</gene>
<feature type="domain" description="Amidohydrolase 3" evidence="1">
    <location>
        <begin position="27"/>
        <end position="397"/>
    </location>
</feature>
<evidence type="ECO:0000313" key="2">
    <source>
        <dbReference type="EMBL" id="GGR13160.1"/>
    </source>
</evidence>
<dbReference type="AlphaFoldDB" id="A0A918CB25"/>
<keyword evidence="3" id="KW-1185">Reference proteome</keyword>
<reference evidence="2" key="2">
    <citation type="submission" date="2020-09" db="EMBL/GenBank/DDBJ databases">
        <authorList>
            <person name="Sun Q."/>
            <person name="Ohkuma M."/>
        </authorList>
    </citation>
    <scope>NUCLEOTIDE SEQUENCE</scope>
    <source>
        <strain evidence="2">JCM 3346</strain>
    </source>
</reference>
<name>A0A918CB25_AGRME</name>
<dbReference type="SUPFAM" id="SSF51556">
    <property type="entry name" value="Metallo-dependent hydrolases"/>
    <property type="match status" value="1"/>
</dbReference>
<evidence type="ECO:0000259" key="1">
    <source>
        <dbReference type="Pfam" id="PF07969"/>
    </source>
</evidence>
<dbReference type="InterPro" id="IPR013108">
    <property type="entry name" value="Amidohydro_3"/>
</dbReference>
<dbReference type="EMBL" id="BMRJ01000001">
    <property type="protein sequence ID" value="GGR13160.1"/>
    <property type="molecule type" value="Genomic_DNA"/>
</dbReference>
<sequence>MSAAAADTDARSATDGIVAMRARGDDWTGRMSRQLLDEAAGSTPVVLITADLHGAWLNSAALRRHGLPVTGDGHLVEDACFALLRQLDSGSDAELDGRVVDAGTAAARRGVVGVVDFEMRWGVSDWARREASGFRSLRVETAIYPHELERAITLGLRSGDPIGSAGRITVGPLKVITDGSLGTATAWCCEPYPDGGHGRALWPAAELEALLRRASTAGLDLAVHAIGDRANTEVLDAFERTGTTGRIEHAQLLADADLERFARLGVTASVQPAHLLDDRENAGRLWAGREHRAYRFASLHRAGGRLVLGSDAPVAPLDPWLAVQAAVLRGRPGEPPWSPEERLPVELALAASMRGPLRPGPGDPADLVLLDADPLVIEPDALAGITVAATLVGGVPTHLAR</sequence>
<dbReference type="InterPro" id="IPR032466">
    <property type="entry name" value="Metal_Hydrolase"/>
</dbReference>
<evidence type="ECO:0000313" key="3">
    <source>
        <dbReference type="Proteomes" id="UP000610303"/>
    </source>
</evidence>
<accession>A0A918CB25</accession>
<dbReference type="PANTHER" id="PTHR22642">
    <property type="entry name" value="IMIDAZOLONEPROPIONASE"/>
    <property type="match status" value="1"/>
</dbReference>
<dbReference type="PANTHER" id="PTHR22642:SF2">
    <property type="entry name" value="PROTEIN LONG AFTER FAR-RED 3"/>
    <property type="match status" value="1"/>
</dbReference>
<dbReference type="Gene3D" id="3.10.310.70">
    <property type="match status" value="1"/>
</dbReference>